<name>A0A6P5AW94_BRABE</name>
<evidence type="ECO:0000256" key="4">
    <source>
        <dbReference type="ARBA" id="ARBA00022516"/>
    </source>
</evidence>
<keyword evidence="5" id="KW-0812">Transmembrane</keyword>
<evidence type="ECO:0000313" key="19">
    <source>
        <dbReference type="RefSeq" id="XP_019646236.1"/>
    </source>
</evidence>
<evidence type="ECO:0000256" key="10">
    <source>
        <dbReference type="ARBA" id="ARBA00023136"/>
    </source>
</evidence>
<reference evidence="19" key="1">
    <citation type="submission" date="2025-08" db="UniProtKB">
        <authorList>
            <consortium name="RefSeq"/>
        </authorList>
    </citation>
    <scope>IDENTIFICATION</scope>
    <source>
        <tissue evidence="19">Gonad</tissue>
    </source>
</reference>
<evidence type="ECO:0000256" key="15">
    <source>
        <dbReference type="ARBA" id="ARBA00041701"/>
    </source>
</evidence>
<evidence type="ECO:0000256" key="12">
    <source>
        <dbReference type="ARBA" id="ARBA00023264"/>
    </source>
</evidence>
<feature type="domain" description="Protein zer-1 homolog-like C-terminal" evidence="17">
    <location>
        <begin position="277"/>
        <end position="379"/>
    </location>
</feature>
<dbReference type="InterPro" id="IPR016024">
    <property type="entry name" value="ARM-type_fold"/>
</dbReference>
<accession>A0A6P5AW94</accession>
<evidence type="ECO:0000256" key="6">
    <source>
        <dbReference type="ARBA" id="ARBA00022824"/>
    </source>
</evidence>
<dbReference type="InterPro" id="IPR011989">
    <property type="entry name" value="ARM-like"/>
</dbReference>
<evidence type="ECO:0000256" key="7">
    <source>
        <dbReference type="ARBA" id="ARBA00022989"/>
    </source>
</evidence>
<dbReference type="GeneID" id="109486787"/>
<protein>
    <recommendedName>
        <fullName evidence="14">Protein SERAC1</fullName>
    </recommendedName>
    <alternativeName>
        <fullName evidence="15">Serine active site-containing protein 1</fullName>
    </alternativeName>
</protein>
<dbReference type="SUPFAM" id="SSF53474">
    <property type="entry name" value="alpha/beta-Hydrolases"/>
    <property type="match status" value="1"/>
</dbReference>
<keyword evidence="12" id="KW-1208">Phospholipid metabolism</keyword>
<keyword evidence="4" id="KW-0444">Lipid biosynthesis</keyword>
<evidence type="ECO:0000313" key="18">
    <source>
        <dbReference type="Proteomes" id="UP000515135"/>
    </source>
</evidence>
<dbReference type="Proteomes" id="UP000515135">
    <property type="component" value="Unplaced"/>
</dbReference>
<evidence type="ECO:0000256" key="1">
    <source>
        <dbReference type="ARBA" id="ARBA00004167"/>
    </source>
</evidence>
<proteinExistence type="inferred from homology"/>
<dbReference type="InterPro" id="IPR029058">
    <property type="entry name" value="AB_hydrolase_fold"/>
</dbReference>
<dbReference type="InterPro" id="IPR052374">
    <property type="entry name" value="SERAC1"/>
</dbReference>
<dbReference type="AlphaFoldDB" id="A0A6P5AW94"/>
<dbReference type="OrthoDB" id="5086500at2759"/>
<evidence type="ECO:0000256" key="9">
    <source>
        <dbReference type="ARBA" id="ARBA00023128"/>
    </source>
</evidence>
<evidence type="ECO:0000256" key="13">
    <source>
        <dbReference type="ARBA" id="ARBA00038024"/>
    </source>
</evidence>
<sequence length="708" mass="80117">MYSQRFAFLRELCTKSSGEDSRINTAWRITKIAAWTSLVLGGAFISSQVYSLRDAFRHRTNAVNNENRPSSSYIYPTTSLPTEAQEHTKDFANLKVEDGELSAKMPSIPFPNPQVSNSILTSWLDWVPSPLARPRMHQRPDDPWRFLKAAQSEHRATRLEGVEKLASIKHWSDSDYRAVAQALDNRTLIGLARSHDPDSRFFLPPPSPPKTGGLLEDELRSLLGSLPRDGMDKCTLHFTSKAMQHGRAAFAEDRGGLWCFGGNGLSFAQSLSNVPEEKVLSFCLQALVKHSKVPSHCSDIVRLGGLQLLQRAYRSRNHSAQKILRNIVRVIGNLAVHEHLHRQIIQAGWVTVLASLMKSDHISLVTHAARALANLDRDTCSPEKYQDGVYLFHPQDRSREPIRADIVFVHGLLGGAIKTWRQQDSSDDHPETGDHAHQEMENHTHSEEGEEEYTECWPKSWLAKDCPNLRILSVEYDTHLSDWQPICPVEQEKRSLANRSREILEKLKAAGVGTRPIIWVTHSMGGLLVKKMLTDSLQDSSFGDLADHTKGILFYSTPHFGSSLAAYSTQVRYLLFPSVEVRELSHDNATLKKLHEDFTVFVDQKNVDILTLAETEPTNIAQGTTIKTLIVPLKSANPGFGEFHQVDVNHLNVCKPENKESILYQLTLQFILRNVPKTTLAEKLERQLDEIMDNEYIWRHMQFLKSDR</sequence>
<feature type="compositionally biased region" description="Basic and acidic residues" evidence="16">
    <location>
        <begin position="424"/>
        <end position="447"/>
    </location>
</feature>
<dbReference type="GO" id="GO:0016020">
    <property type="term" value="C:membrane"/>
    <property type="evidence" value="ECO:0007669"/>
    <property type="project" value="UniProtKB-SubCell"/>
</dbReference>
<dbReference type="Gene3D" id="3.40.50.1820">
    <property type="entry name" value="alpha/beta hydrolase"/>
    <property type="match status" value="1"/>
</dbReference>
<dbReference type="PANTHER" id="PTHR48182:SF2">
    <property type="entry name" value="PROTEIN SERAC1"/>
    <property type="match status" value="1"/>
</dbReference>
<evidence type="ECO:0000256" key="11">
    <source>
        <dbReference type="ARBA" id="ARBA00023209"/>
    </source>
</evidence>
<keyword evidence="11" id="KW-0594">Phospholipid biosynthesis</keyword>
<dbReference type="RefSeq" id="XP_019646236.1">
    <property type="nucleotide sequence ID" value="XM_019790677.1"/>
</dbReference>
<evidence type="ECO:0000256" key="14">
    <source>
        <dbReference type="ARBA" id="ARBA00040991"/>
    </source>
</evidence>
<keyword evidence="9" id="KW-0496">Mitochondrion</keyword>
<keyword evidence="10" id="KW-0472">Membrane</keyword>
<keyword evidence="8" id="KW-0443">Lipid metabolism</keyword>
<dbReference type="GO" id="GO:0005783">
    <property type="term" value="C:endoplasmic reticulum"/>
    <property type="evidence" value="ECO:0007669"/>
    <property type="project" value="UniProtKB-SubCell"/>
</dbReference>
<evidence type="ECO:0000256" key="3">
    <source>
        <dbReference type="ARBA" id="ARBA00004240"/>
    </source>
</evidence>
<gene>
    <name evidence="19" type="primary">LOC109486787</name>
</gene>
<feature type="region of interest" description="Disordered" evidence="16">
    <location>
        <begin position="422"/>
        <end position="450"/>
    </location>
</feature>
<evidence type="ECO:0000256" key="5">
    <source>
        <dbReference type="ARBA" id="ARBA00022692"/>
    </source>
</evidence>
<keyword evidence="18" id="KW-1185">Reference proteome</keyword>
<keyword evidence="7" id="KW-1133">Transmembrane helix</keyword>
<keyword evidence="6" id="KW-0256">Endoplasmic reticulum</keyword>
<dbReference type="InterPro" id="IPR055142">
    <property type="entry name" value="ZER1-like_C"/>
</dbReference>
<dbReference type="Pfam" id="PF22964">
    <property type="entry name" value="ZER1-like_2nd"/>
    <property type="match status" value="1"/>
</dbReference>
<comment type="subcellular location">
    <subcellularLocation>
        <location evidence="3">Endoplasmic reticulum</location>
    </subcellularLocation>
    <subcellularLocation>
        <location evidence="1">Membrane</location>
        <topology evidence="1">Single-pass membrane protein</topology>
    </subcellularLocation>
    <subcellularLocation>
        <location evidence="2">Mitochondrion</location>
    </subcellularLocation>
</comment>
<evidence type="ECO:0000259" key="17">
    <source>
        <dbReference type="Pfam" id="PF22964"/>
    </source>
</evidence>
<organism evidence="18 19">
    <name type="scientific">Branchiostoma belcheri</name>
    <name type="common">Amphioxus</name>
    <dbReference type="NCBI Taxonomy" id="7741"/>
    <lineage>
        <taxon>Eukaryota</taxon>
        <taxon>Metazoa</taxon>
        <taxon>Chordata</taxon>
        <taxon>Cephalochordata</taxon>
        <taxon>Leptocardii</taxon>
        <taxon>Amphioxiformes</taxon>
        <taxon>Branchiostomatidae</taxon>
        <taxon>Branchiostoma</taxon>
    </lineage>
</organism>
<dbReference type="PANTHER" id="PTHR48182">
    <property type="entry name" value="PROTEIN SERAC1"/>
    <property type="match status" value="1"/>
</dbReference>
<dbReference type="GO" id="GO:0008654">
    <property type="term" value="P:phospholipid biosynthetic process"/>
    <property type="evidence" value="ECO:0007669"/>
    <property type="project" value="UniProtKB-KW"/>
</dbReference>
<dbReference type="GO" id="GO:0005739">
    <property type="term" value="C:mitochondrion"/>
    <property type="evidence" value="ECO:0007669"/>
    <property type="project" value="UniProtKB-SubCell"/>
</dbReference>
<evidence type="ECO:0000256" key="2">
    <source>
        <dbReference type="ARBA" id="ARBA00004173"/>
    </source>
</evidence>
<evidence type="ECO:0000256" key="16">
    <source>
        <dbReference type="SAM" id="MobiDB-lite"/>
    </source>
</evidence>
<dbReference type="KEGG" id="bbel:109486787"/>
<dbReference type="Gene3D" id="1.25.10.10">
    <property type="entry name" value="Leucine-rich Repeat Variant"/>
    <property type="match status" value="1"/>
</dbReference>
<dbReference type="SUPFAM" id="SSF48371">
    <property type="entry name" value="ARM repeat"/>
    <property type="match status" value="1"/>
</dbReference>
<comment type="similarity">
    <text evidence="13">Belongs to the SERAC1 family.</text>
</comment>
<evidence type="ECO:0000256" key="8">
    <source>
        <dbReference type="ARBA" id="ARBA00023098"/>
    </source>
</evidence>